<sequence>MGLSFSATAEEPPDAVAVMDPFHGVRLAGDALDHWRLRVPPLCGTRLKLFTEE</sequence>
<evidence type="ECO:0000313" key="1">
    <source>
        <dbReference type="EMBL" id="MDP9823639.1"/>
    </source>
</evidence>
<dbReference type="Proteomes" id="UP001240447">
    <property type="component" value="Unassembled WGS sequence"/>
</dbReference>
<protein>
    <submittedName>
        <fullName evidence="1">Transposase</fullName>
    </submittedName>
</protein>
<name>A0ABT9NTA6_9ACTN</name>
<gene>
    <name evidence="1" type="ORF">J2S59_003448</name>
</gene>
<organism evidence="1 2">
    <name type="scientific">Nocardioides massiliensis</name>
    <dbReference type="NCBI Taxonomy" id="1325935"/>
    <lineage>
        <taxon>Bacteria</taxon>
        <taxon>Bacillati</taxon>
        <taxon>Actinomycetota</taxon>
        <taxon>Actinomycetes</taxon>
        <taxon>Propionibacteriales</taxon>
        <taxon>Nocardioidaceae</taxon>
        <taxon>Nocardioides</taxon>
    </lineage>
</organism>
<accession>A0ABT9NTA6</accession>
<dbReference type="EMBL" id="JAUSQM010000001">
    <property type="protein sequence ID" value="MDP9823639.1"/>
    <property type="molecule type" value="Genomic_DNA"/>
</dbReference>
<comment type="caution">
    <text evidence="1">The sequence shown here is derived from an EMBL/GenBank/DDBJ whole genome shotgun (WGS) entry which is preliminary data.</text>
</comment>
<proteinExistence type="predicted"/>
<keyword evidence="2" id="KW-1185">Reference proteome</keyword>
<evidence type="ECO:0000313" key="2">
    <source>
        <dbReference type="Proteomes" id="UP001240447"/>
    </source>
</evidence>
<reference evidence="1 2" key="1">
    <citation type="submission" date="2023-07" db="EMBL/GenBank/DDBJ databases">
        <title>Sequencing the genomes of 1000 actinobacteria strains.</title>
        <authorList>
            <person name="Klenk H.-P."/>
        </authorList>
    </citation>
    <scope>NUCLEOTIDE SEQUENCE [LARGE SCALE GENOMIC DNA]</scope>
    <source>
        <strain evidence="1 2">GD13</strain>
    </source>
</reference>